<dbReference type="NCBIfam" id="TIGR00254">
    <property type="entry name" value="GGDEF"/>
    <property type="match status" value="1"/>
</dbReference>
<evidence type="ECO:0000313" key="4">
    <source>
        <dbReference type="Proteomes" id="UP000469159"/>
    </source>
</evidence>
<dbReference type="Gene3D" id="3.30.450.40">
    <property type="match status" value="1"/>
</dbReference>
<dbReference type="PROSITE" id="PS50887">
    <property type="entry name" value="GGDEF"/>
    <property type="match status" value="1"/>
</dbReference>
<feature type="domain" description="EAL" evidence="1">
    <location>
        <begin position="329"/>
        <end position="583"/>
    </location>
</feature>
<reference evidence="3 4" key="1">
    <citation type="submission" date="2019-12" db="EMBL/GenBank/DDBJ databases">
        <title>Genomic-based taxomic classification of the family Erythrobacteraceae.</title>
        <authorList>
            <person name="Xu L."/>
        </authorList>
    </citation>
    <scope>NUCLEOTIDE SEQUENCE [LARGE SCALE GENOMIC DNA]</scope>
    <source>
        <strain evidence="3 4">MCCC 1K02066</strain>
    </source>
</reference>
<dbReference type="PROSITE" id="PS50883">
    <property type="entry name" value="EAL"/>
    <property type="match status" value="1"/>
</dbReference>
<comment type="caution">
    <text evidence="3">The sequence shown here is derived from an EMBL/GenBank/DDBJ whole genome shotgun (WGS) entry which is preliminary data.</text>
</comment>
<dbReference type="GO" id="GO:0071111">
    <property type="term" value="F:cyclic-guanylate-specific phosphodiesterase activity"/>
    <property type="evidence" value="ECO:0007669"/>
    <property type="project" value="InterPro"/>
</dbReference>
<dbReference type="Pfam" id="PF13185">
    <property type="entry name" value="GAF_2"/>
    <property type="match status" value="1"/>
</dbReference>
<protein>
    <submittedName>
        <fullName evidence="3">EAL domain-containing protein</fullName>
    </submittedName>
</protein>
<dbReference type="Gene3D" id="3.30.70.270">
    <property type="match status" value="1"/>
</dbReference>
<dbReference type="Pfam" id="PF00990">
    <property type="entry name" value="GGDEF"/>
    <property type="match status" value="1"/>
</dbReference>
<evidence type="ECO:0000259" key="2">
    <source>
        <dbReference type="PROSITE" id="PS50887"/>
    </source>
</evidence>
<dbReference type="SMART" id="SM00267">
    <property type="entry name" value="GGDEF"/>
    <property type="match status" value="1"/>
</dbReference>
<dbReference type="InterPro" id="IPR003018">
    <property type="entry name" value="GAF"/>
</dbReference>
<gene>
    <name evidence="3" type="ORF">GRI75_13185</name>
</gene>
<dbReference type="SUPFAM" id="SSF55781">
    <property type="entry name" value="GAF domain-like"/>
    <property type="match status" value="1"/>
</dbReference>
<name>A0A6I4UYC8_9SPHN</name>
<dbReference type="SMART" id="SM00065">
    <property type="entry name" value="GAF"/>
    <property type="match status" value="1"/>
</dbReference>
<dbReference type="InterPro" id="IPR043128">
    <property type="entry name" value="Rev_trsase/Diguanyl_cyclase"/>
</dbReference>
<keyword evidence="4" id="KW-1185">Reference proteome</keyword>
<dbReference type="InterPro" id="IPR029787">
    <property type="entry name" value="Nucleotide_cyclase"/>
</dbReference>
<dbReference type="OrthoDB" id="9814202at2"/>
<dbReference type="InterPro" id="IPR035919">
    <property type="entry name" value="EAL_sf"/>
</dbReference>
<dbReference type="EMBL" id="WTYK01000008">
    <property type="protein sequence ID" value="MXP42593.1"/>
    <property type="molecule type" value="Genomic_DNA"/>
</dbReference>
<dbReference type="Proteomes" id="UP000469159">
    <property type="component" value="Unassembled WGS sequence"/>
</dbReference>
<accession>A0A6I4UYC8</accession>
<sequence>MIARGDTLASTVDRLCVEVEKLAPDVICSVLMVDGGNVLRPLAGPSLPAEYSAALDGLQVGPLVGSCGTAAYLRCEVAVTDIATDPKWAEFKHMALPLGVRACWSSPILDSQGEPVGTFAFYFRTCRAPTELEREIVRHSVHLCAIALDRYHRMNEQEWRASKDALTGLSNRAAFSTALAELDRDMPGDWALLAIDLDNLKIVNDTFGHQAGDCLLKVAGERIAAAAAPDRAFRIGGDEFAVILRSEAKLSDLEGAADRILAALAEAADCAGHIIVPRATIGGAAFSHGDRVAERVRQNADFALYHAKETGRGGFVRYWPGLGTNITRRLTAIREVDAALLEDRIEPFYQPIVRLDTREIVGLEALCRMRLGEQILCAEQFQEATKDVHVATAMTARMMKLIAADVRTWLDMGIPFQHVGINVSSADMHGGLLERVLVEAFEQENVPLKHVILEVTETVYMGDPGRHVRKTVQALRRKGLRVALDDFGTGYASLTHLLSVPVDIIKIDKEFVDGIAPGVPKMAIVEGLIQIAKKLDMHVVAEGIENEDQAEQLWAAGCVLGQGYLFSHGVDREATTALLLDRAQYVAEQGDPEPLRPAARRR</sequence>
<dbReference type="InterPro" id="IPR029016">
    <property type="entry name" value="GAF-like_dom_sf"/>
</dbReference>
<dbReference type="InterPro" id="IPR001633">
    <property type="entry name" value="EAL_dom"/>
</dbReference>
<evidence type="ECO:0000313" key="3">
    <source>
        <dbReference type="EMBL" id="MXP42593.1"/>
    </source>
</evidence>
<dbReference type="InterPro" id="IPR050706">
    <property type="entry name" value="Cyclic-di-GMP_PDE-like"/>
</dbReference>
<dbReference type="CDD" id="cd01949">
    <property type="entry name" value="GGDEF"/>
    <property type="match status" value="1"/>
</dbReference>
<evidence type="ECO:0000259" key="1">
    <source>
        <dbReference type="PROSITE" id="PS50883"/>
    </source>
</evidence>
<dbReference type="SMART" id="SM00052">
    <property type="entry name" value="EAL"/>
    <property type="match status" value="1"/>
</dbReference>
<dbReference type="Gene3D" id="3.20.20.450">
    <property type="entry name" value="EAL domain"/>
    <property type="match status" value="1"/>
</dbReference>
<dbReference type="SUPFAM" id="SSF55073">
    <property type="entry name" value="Nucleotide cyclase"/>
    <property type="match status" value="1"/>
</dbReference>
<dbReference type="Pfam" id="PF00563">
    <property type="entry name" value="EAL"/>
    <property type="match status" value="1"/>
</dbReference>
<dbReference type="PANTHER" id="PTHR33121">
    <property type="entry name" value="CYCLIC DI-GMP PHOSPHODIESTERASE PDEF"/>
    <property type="match status" value="1"/>
</dbReference>
<proteinExistence type="predicted"/>
<feature type="domain" description="GGDEF" evidence="2">
    <location>
        <begin position="188"/>
        <end position="320"/>
    </location>
</feature>
<dbReference type="InterPro" id="IPR000160">
    <property type="entry name" value="GGDEF_dom"/>
</dbReference>
<dbReference type="SUPFAM" id="SSF141868">
    <property type="entry name" value="EAL domain-like"/>
    <property type="match status" value="1"/>
</dbReference>
<dbReference type="CDD" id="cd01948">
    <property type="entry name" value="EAL"/>
    <property type="match status" value="1"/>
</dbReference>
<dbReference type="PANTHER" id="PTHR33121:SF70">
    <property type="entry name" value="SIGNALING PROTEIN YKOW"/>
    <property type="match status" value="1"/>
</dbReference>
<organism evidence="3 4">
    <name type="scientific">Croceibacterium soli</name>
    <dbReference type="NCBI Taxonomy" id="1739690"/>
    <lineage>
        <taxon>Bacteria</taxon>
        <taxon>Pseudomonadati</taxon>
        <taxon>Pseudomonadota</taxon>
        <taxon>Alphaproteobacteria</taxon>
        <taxon>Sphingomonadales</taxon>
        <taxon>Erythrobacteraceae</taxon>
        <taxon>Croceibacterium</taxon>
    </lineage>
</organism>
<dbReference type="AlphaFoldDB" id="A0A6I4UYC8"/>